<name>A0A151UDJ7_CAJCA</name>
<dbReference type="EMBL" id="AGCT01020750">
    <property type="protein sequence ID" value="KYP77382.1"/>
    <property type="molecule type" value="Genomic_DNA"/>
</dbReference>
<keyword evidence="3" id="KW-1185">Reference proteome</keyword>
<dbReference type="Pfam" id="PF10536">
    <property type="entry name" value="PMD"/>
    <property type="match status" value="1"/>
</dbReference>
<organism evidence="2 3">
    <name type="scientific">Cajanus cajan</name>
    <name type="common">Pigeon pea</name>
    <name type="synonym">Cajanus indicus</name>
    <dbReference type="NCBI Taxonomy" id="3821"/>
    <lineage>
        <taxon>Eukaryota</taxon>
        <taxon>Viridiplantae</taxon>
        <taxon>Streptophyta</taxon>
        <taxon>Embryophyta</taxon>
        <taxon>Tracheophyta</taxon>
        <taxon>Spermatophyta</taxon>
        <taxon>Magnoliopsida</taxon>
        <taxon>eudicotyledons</taxon>
        <taxon>Gunneridae</taxon>
        <taxon>Pentapetalae</taxon>
        <taxon>rosids</taxon>
        <taxon>fabids</taxon>
        <taxon>Fabales</taxon>
        <taxon>Fabaceae</taxon>
        <taxon>Papilionoideae</taxon>
        <taxon>50 kb inversion clade</taxon>
        <taxon>NPAAA clade</taxon>
        <taxon>indigoferoid/millettioid clade</taxon>
        <taxon>Phaseoleae</taxon>
        <taxon>Cajanus</taxon>
    </lineage>
</organism>
<sequence>MTLEDVAIQLGLRVDGRAIIRPSYLDCDELCERLLGVVPLTGVRKGFAIKLVWLRGFLKEELPSEPTQFQLQAFCKAYIFYLIKGVILSEKSANKVHLMYISLLIDFNNIRCYS</sequence>
<dbReference type="InterPro" id="IPR019557">
    <property type="entry name" value="AminoTfrase-like_pln_mobile"/>
</dbReference>
<feature type="domain" description="Aminotransferase-like plant mobile" evidence="1">
    <location>
        <begin position="2"/>
        <end position="112"/>
    </location>
</feature>
<dbReference type="GO" id="GO:0010073">
    <property type="term" value="P:meristem maintenance"/>
    <property type="evidence" value="ECO:0007669"/>
    <property type="project" value="InterPro"/>
</dbReference>
<gene>
    <name evidence="2" type="ORF">KK1_048911</name>
</gene>
<protein>
    <submittedName>
        <fullName evidence="2">Serine/threonine protein phosphatase 7 long form isogeny</fullName>
    </submittedName>
</protein>
<comment type="caution">
    <text evidence="2">The sequence shown here is derived from an EMBL/GenBank/DDBJ whole genome shotgun (WGS) entry which is preliminary data.</text>
</comment>
<evidence type="ECO:0000313" key="3">
    <source>
        <dbReference type="Proteomes" id="UP000075243"/>
    </source>
</evidence>
<evidence type="ECO:0000313" key="2">
    <source>
        <dbReference type="EMBL" id="KYP77382.1"/>
    </source>
</evidence>
<dbReference type="AlphaFoldDB" id="A0A151UDJ7"/>
<dbReference type="Proteomes" id="UP000075243">
    <property type="component" value="Unassembled WGS sequence"/>
</dbReference>
<reference evidence="2" key="1">
    <citation type="journal article" date="2012" name="Nat. Biotechnol.">
        <title>Draft genome sequence of pigeonpea (Cajanus cajan), an orphan legume crop of resource-poor farmers.</title>
        <authorList>
            <person name="Varshney R.K."/>
            <person name="Chen W."/>
            <person name="Li Y."/>
            <person name="Bharti A.K."/>
            <person name="Saxena R.K."/>
            <person name="Schlueter J.A."/>
            <person name="Donoghue M.T."/>
            <person name="Azam S."/>
            <person name="Fan G."/>
            <person name="Whaley A.M."/>
            <person name="Farmer A.D."/>
            <person name="Sheridan J."/>
            <person name="Iwata A."/>
            <person name="Tuteja R."/>
            <person name="Penmetsa R.V."/>
            <person name="Wu W."/>
            <person name="Upadhyaya H.D."/>
            <person name="Yang S.P."/>
            <person name="Shah T."/>
            <person name="Saxena K.B."/>
            <person name="Michael T."/>
            <person name="McCombie W.R."/>
            <person name="Yang B."/>
            <person name="Zhang G."/>
            <person name="Yang H."/>
            <person name="Wang J."/>
            <person name="Spillane C."/>
            <person name="Cook D.R."/>
            <person name="May G.D."/>
            <person name="Xu X."/>
            <person name="Jackson S.A."/>
        </authorList>
    </citation>
    <scope>NUCLEOTIDE SEQUENCE [LARGE SCALE GENOMIC DNA]</scope>
</reference>
<evidence type="ECO:0000259" key="1">
    <source>
        <dbReference type="Pfam" id="PF10536"/>
    </source>
</evidence>
<dbReference type="InterPro" id="IPR044824">
    <property type="entry name" value="MAIN-like"/>
</dbReference>
<dbReference type="PANTHER" id="PTHR46033">
    <property type="entry name" value="PROTEIN MAIN-LIKE 2"/>
    <property type="match status" value="1"/>
</dbReference>
<dbReference type="PANTHER" id="PTHR46033:SF8">
    <property type="entry name" value="PROTEIN MAINTENANCE OF MERISTEMS-LIKE"/>
    <property type="match status" value="1"/>
</dbReference>
<accession>A0A151UDJ7</accession>
<dbReference type="Gramene" id="C.cajan_48290.t">
    <property type="protein sequence ID" value="C.cajan_48290.t.cds1"/>
    <property type="gene ID" value="C.cajan_48290"/>
</dbReference>
<proteinExistence type="predicted"/>